<evidence type="ECO:0000313" key="3">
    <source>
        <dbReference type="EMBL" id="ADK84375.1"/>
    </source>
</evidence>
<name>E1QFN9_DESB2</name>
<dbReference type="HOGENOM" id="CLU_009583_2_5_7"/>
<dbReference type="InterPro" id="IPR028098">
    <property type="entry name" value="Glyco_trans_4-like_N"/>
</dbReference>
<dbReference type="PANTHER" id="PTHR12526">
    <property type="entry name" value="GLYCOSYLTRANSFERASE"/>
    <property type="match status" value="1"/>
</dbReference>
<dbReference type="Proteomes" id="UP000009047">
    <property type="component" value="Chromosome"/>
</dbReference>
<protein>
    <submittedName>
        <fullName evidence="3">Glycosyl transferase group 1</fullName>
    </submittedName>
</protein>
<dbReference type="Pfam" id="PF13579">
    <property type="entry name" value="Glyco_trans_4_4"/>
    <property type="match status" value="1"/>
</dbReference>
<evidence type="ECO:0000259" key="2">
    <source>
        <dbReference type="Pfam" id="PF13579"/>
    </source>
</evidence>
<dbReference type="STRING" id="644282.Deba_1005"/>
<evidence type="ECO:0000313" key="4">
    <source>
        <dbReference type="Proteomes" id="UP000009047"/>
    </source>
</evidence>
<dbReference type="SUPFAM" id="SSF53756">
    <property type="entry name" value="UDP-Glycosyltransferase/glycogen phosphorylase"/>
    <property type="match status" value="1"/>
</dbReference>
<dbReference type="RefSeq" id="WP_013257829.1">
    <property type="nucleotide sequence ID" value="NC_014365.1"/>
</dbReference>
<dbReference type="KEGG" id="dbr:Deba_1005"/>
<reference evidence="3 4" key="1">
    <citation type="journal article" date="2010" name="Stand. Genomic Sci.">
        <title>Complete genome sequence of Desulfarculus baarsii type strain (2st14).</title>
        <authorList>
            <person name="Sun H."/>
            <person name="Spring S."/>
            <person name="Lapidus A."/>
            <person name="Davenport K."/>
            <person name="Del Rio T.G."/>
            <person name="Tice H."/>
            <person name="Nolan M."/>
            <person name="Copeland A."/>
            <person name="Cheng J.F."/>
            <person name="Lucas S."/>
            <person name="Tapia R."/>
            <person name="Goodwin L."/>
            <person name="Pitluck S."/>
            <person name="Ivanova N."/>
            <person name="Pagani I."/>
            <person name="Mavromatis K."/>
            <person name="Ovchinnikova G."/>
            <person name="Pati A."/>
            <person name="Chen A."/>
            <person name="Palaniappan K."/>
            <person name="Hauser L."/>
            <person name="Chang Y.J."/>
            <person name="Jeffries C.D."/>
            <person name="Detter J.C."/>
            <person name="Han C."/>
            <person name="Rohde M."/>
            <person name="Brambilla E."/>
            <person name="Goker M."/>
            <person name="Woyke T."/>
            <person name="Bristow J."/>
            <person name="Eisen J.A."/>
            <person name="Markowitz V."/>
            <person name="Hugenholtz P."/>
            <person name="Kyrpides N.C."/>
            <person name="Klenk H.P."/>
            <person name="Land M."/>
        </authorList>
    </citation>
    <scope>NUCLEOTIDE SEQUENCE [LARGE SCALE GENOMIC DNA]</scope>
    <source>
        <strain evidence="4">ATCC 33931 / DSM 2075 / LMG 7858 / VKM B-1802 / 2st14</strain>
    </source>
</reference>
<dbReference type="Gene3D" id="3.40.50.2000">
    <property type="entry name" value="Glycogen Phosphorylase B"/>
    <property type="match status" value="2"/>
</dbReference>
<dbReference type="AlphaFoldDB" id="E1QFN9"/>
<keyword evidence="3" id="KW-0808">Transferase</keyword>
<proteinExistence type="predicted"/>
<dbReference type="Pfam" id="PF00534">
    <property type="entry name" value="Glycos_transf_1"/>
    <property type="match status" value="1"/>
</dbReference>
<dbReference type="InterPro" id="IPR001296">
    <property type="entry name" value="Glyco_trans_1"/>
</dbReference>
<evidence type="ECO:0000259" key="1">
    <source>
        <dbReference type="Pfam" id="PF00534"/>
    </source>
</evidence>
<gene>
    <name evidence="3" type="ordered locus">Deba_1005</name>
</gene>
<dbReference type="GO" id="GO:0016757">
    <property type="term" value="F:glycosyltransferase activity"/>
    <property type="evidence" value="ECO:0007669"/>
    <property type="project" value="InterPro"/>
</dbReference>
<dbReference type="OrthoDB" id="267270at2"/>
<dbReference type="CAZy" id="GT4">
    <property type="family name" value="Glycosyltransferase Family 4"/>
</dbReference>
<feature type="domain" description="Glycosyl transferase family 1" evidence="1">
    <location>
        <begin position="234"/>
        <end position="383"/>
    </location>
</feature>
<keyword evidence="4" id="KW-1185">Reference proteome</keyword>
<feature type="domain" description="Glycosyltransferase subfamily 4-like N-terminal" evidence="2">
    <location>
        <begin position="17"/>
        <end position="218"/>
    </location>
</feature>
<accession>E1QFN9</accession>
<dbReference type="EMBL" id="CP002085">
    <property type="protein sequence ID" value="ADK84375.1"/>
    <property type="molecule type" value="Genomic_DNA"/>
</dbReference>
<organism evidence="3 4">
    <name type="scientific">Desulfarculus baarsii (strain ATCC 33931 / DSM 2075 / LMG 7858 / VKM B-1802 / 2st14)</name>
    <dbReference type="NCBI Taxonomy" id="644282"/>
    <lineage>
        <taxon>Bacteria</taxon>
        <taxon>Pseudomonadati</taxon>
        <taxon>Thermodesulfobacteriota</taxon>
        <taxon>Desulfarculia</taxon>
        <taxon>Desulfarculales</taxon>
        <taxon>Desulfarculaceae</taxon>
        <taxon>Desulfarculus</taxon>
    </lineage>
</organism>
<dbReference type="eggNOG" id="COG0297">
    <property type="taxonomic scope" value="Bacteria"/>
</dbReference>
<sequence length="409" mass="44575">MKILQVAHNFPPLSWAGTENYTLGLSLALRRRGVEVEVIHPVFGRGQGLERLEMLGLPTWRVGLDDEPTLVSLVDRRSAAIVCDVAQEGGFELIHAQHLLGFSAEVVYEAQRRGLPVVLTLHDFWIICPLIFGQTPSQKPCPGRGRQNCLNCLMEAVSQAGPRPDLLPTLERFWRERDAYLGQMLKLPSKVLAVSRFVARTMAARGLAGPNMAVMPAGVVPFTLGPNPGPDPADGLVLAFMGNIMPLKGPHLAARAIDGLAGARLEIHGKAVNQPYAAGLLALCEDKPETFSYHGPYDISQRGGVLARCHALVVPSLTESYCLTAREALFAGRPVLASDVGGIPEAVRHGQNGLLFPPGDWRSLRRLAQRLIERPEELAALTRGVRQPHTVTEDAEKYLSLYRRILASG</sequence>
<dbReference type="PANTHER" id="PTHR12526:SF635">
    <property type="entry name" value="GLYCOSYL TRANSFERASE GROUP 1"/>
    <property type="match status" value="1"/>
</dbReference>